<proteinExistence type="predicted"/>
<name>A0A2P2PVR2_RHIMU</name>
<protein>
    <submittedName>
        <fullName evidence="1">Uncharacterized protein</fullName>
    </submittedName>
</protein>
<organism evidence="1">
    <name type="scientific">Rhizophora mucronata</name>
    <name type="common">Asiatic mangrove</name>
    <dbReference type="NCBI Taxonomy" id="61149"/>
    <lineage>
        <taxon>Eukaryota</taxon>
        <taxon>Viridiplantae</taxon>
        <taxon>Streptophyta</taxon>
        <taxon>Embryophyta</taxon>
        <taxon>Tracheophyta</taxon>
        <taxon>Spermatophyta</taxon>
        <taxon>Magnoliopsida</taxon>
        <taxon>eudicotyledons</taxon>
        <taxon>Gunneridae</taxon>
        <taxon>Pentapetalae</taxon>
        <taxon>rosids</taxon>
        <taxon>fabids</taxon>
        <taxon>Malpighiales</taxon>
        <taxon>Rhizophoraceae</taxon>
        <taxon>Rhizophora</taxon>
    </lineage>
</organism>
<reference evidence="1" key="1">
    <citation type="submission" date="2018-02" db="EMBL/GenBank/DDBJ databases">
        <title>Rhizophora mucronata_Transcriptome.</title>
        <authorList>
            <person name="Meera S.P."/>
            <person name="Sreeshan A."/>
            <person name="Augustine A."/>
        </authorList>
    </citation>
    <scope>NUCLEOTIDE SEQUENCE</scope>
    <source>
        <tissue evidence="1">Leaf</tissue>
    </source>
</reference>
<accession>A0A2P2PVR2</accession>
<evidence type="ECO:0000313" key="1">
    <source>
        <dbReference type="EMBL" id="MBX58723.1"/>
    </source>
</evidence>
<sequence length="19" mass="2124">MTLDLRFAQGSRGQRPSFG</sequence>
<dbReference type="EMBL" id="GGEC01078239">
    <property type="protein sequence ID" value="MBX58723.1"/>
    <property type="molecule type" value="Transcribed_RNA"/>
</dbReference>
<dbReference type="AlphaFoldDB" id="A0A2P2PVR2"/>